<name>A0A6N7QNZ4_9GAMM</name>
<feature type="transmembrane region" description="Helical" evidence="1">
    <location>
        <begin position="12"/>
        <end position="28"/>
    </location>
</feature>
<evidence type="ECO:0000256" key="1">
    <source>
        <dbReference type="SAM" id="Phobius"/>
    </source>
</evidence>
<gene>
    <name evidence="3" type="ORF">GH984_05905</name>
</gene>
<evidence type="ECO:0000313" key="3">
    <source>
        <dbReference type="EMBL" id="MRH78235.1"/>
    </source>
</evidence>
<dbReference type="AlphaFoldDB" id="A0A6N7QNZ4"/>
<evidence type="ECO:0000313" key="4">
    <source>
        <dbReference type="Proteomes" id="UP000433788"/>
    </source>
</evidence>
<keyword evidence="1" id="KW-1133">Transmembrane helix</keyword>
<dbReference type="EMBL" id="WJPP01000003">
    <property type="protein sequence ID" value="MRH78235.1"/>
    <property type="molecule type" value="Genomic_DNA"/>
</dbReference>
<comment type="caution">
    <text evidence="3">The sequence shown here is derived from an EMBL/GenBank/DDBJ whole genome shotgun (WGS) entry which is preliminary data.</text>
</comment>
<keyword evidence="4" id="KW-1185">Reference proteome</keyword>
<reference evidence="3 4" key="1">
    <citation type="submission" date="2019-11" db="EMBL/GenBank/DDBJ databases">
        <authorList>
            <person name="Zhang X.Y."/>
        </authorList>
    </citation>
    <scope>NUCLEOTIDE SEQUENCE [LARGE SCALE GENOMIC DNA]</scope>
    <source>
        <strain evidence="3 4">C176</strain>
    </source>
</reference>
<dbReference type="Pfam" id="PF11127">
    <property type="entry name" value="YgaP-like_TM"/>
    <property type="match status" value="1"/>
</dbReference>
<evidence type="ECO:0000259" key="2">
    <source>
        <dbReference type="Pfam" id="PF11127"/>
    </source>
</evidence>
<dbReference type="InterPro" id="IPR021309">
    <property type="entry name" value="YgaP-like_TM"/>
</dbReference>
<keyword evidence="1" id="KW-0812">Transmembrane</keyword>
<feature type="transmembrane region" description="Helical" evidence="1">
    <location>
        <begin position="34"/>
        <end position="56"/>
    </location>
</feature>
<dbReference type="Proteomes" id="UP000433788">
    <property type="component" value="Unassembled WGS sequence"/>
</dbReference>
<protein>
    <submittedName>
        <fullName evidence="3">DUF2892 domain-containing protein</fullName>
    </submittedName>
</protein>
<organism evidence="3 4">
    <name type="scientific">Spiribacter salilacus</name>
    <dbReference type="NCBI Taxonomy" id="2664894"/>
    <lineage>
        <taxon>Bacteria</taxon>
        <taxon>Pseudomonadati</taxon>
        <taxon>Pseudomonadota</taxon>
        <taxon>Gammaproteobacteria</taxon>
        <taxon>Chromatiales</taxon>
        <taxon>Ectothiorhodospiraceae</taxon>
        <taxon>Spiribacter</taxon>
    </lineage>
</organism>
<proteinExistence type="predicted"/>
<sequence length="64" mass="6754">MVFTQNVGLIDRVVRAAAGIFLIALAVFGEGMAWGWIGVVPLATAAVSFCPAYRLLGLNTCGRQ</sequence>
<accession>A0A6N7QNZ4</accession>
<feature type="domain" description="Inner membrane protein YgaP-like transmembrane" evidence="2">
    <location>
        <begin position="4"/>
        <end position="63"/>
    </location>
</feature>
<keyword evidence="1" id="KW-0472">Membrane</keyword>